<keyword evidence="2" id="KW-0645">Protease</keyword>
<dbReference type="PROSITE" id="PS00141">
    <property type="entry name" value="ASP_PROTEASE"/>
    <property type="match status" value="1"/>
</dbReference>
<dbReference type="Gene3D" id="2.40.70.10">
    <property type="entry name" value="Acid Proteases"/>
    <property type="match status" value="1"/>
</dbReference>
<keyword evidence="3" id="KW-1185">Reference proteome</keyword>
<dbReference type="RefSeq" id="WP_124925386.1">
    <property type="nucleotide sequence ID" value="NZ_BMOH01000005.1"/>
</dbReference>
<dbReference type="Proteomes" id="UP000267535">
    <property type="component" value="Unassembled WGS sequence"/>
</dbReference>
<dbReference type="SUPFAM" id="SSF50630">
    <property type="entry name" value="Acid proteases"/>
    <property type="match status" value="1"/>
</dbReference>
<keyword evidence="2" id="KW-0378">Hydrolase</keyword>
<dbReference type="AlphaFoldDB" id="A0A3P1SRW4"/>
<name>A0A3P1SRW4_9GAMM</name>
<dbReference type="GO" id="GO:0006508">
    <property type="term" value="P:proteolysis"/>
    <property type="evidence" value="ECO:0007669"/>
    <property type="project" value="UniProtKB-KW"/>
</dbReference>
<evidence type="ECO:0000313" key="2">
    <source>
        <dbReference type="EMBL" id="RRC99916.1"/>
    </source>
</evidence>
<dbReference type="NCBIfam" id="TIGR02281">
    <property type="entry name" value="clan_AA_DTGA"/>
    <property type="match status" value="1"/>
</dbReference>
<accession>A0A3P1SRW4</accession>
<feature type="transmembrane region" description="Helical" evidence="1">
    <location>
        <begin position="12"/>
        <end position="30"/>
    </location>
</feature>
<dbReference type="InterPro" id="IPR011969">
    <property type="entry name" value="Clan_AA_Asp_peptidase_C"/>
</dbReference>
<gene>
    <name evidence="2" type="ORF">EHS89_06750</name>
</gene>
<dbReference type="EMBL" id="RQXV01000003">
    <property type="protein sequence ID" value="RRC99916.1"/>
    <property type="molecule type" value="Genomic_DNA"/>
</dbReference>
<comment type="caution">
    <text evidence="2">The sequence shown here is derived from an EMBL/GenBank/DDBJ whole genome shotgun (WGS) entry which is preliminary data.</text>
</comment>
<reference evidence="2 3" key="1">
    <citation type="submission" date="2018-11" db="EMBL/GenBank/DDBJ databases">
        <title>The draft genome sequence of Amphritea balenae JAMM 1525T.</title>
        <authorList>
            <person name="Fang Z."/>
            <person name="Zhang Y."/>
            <person name="Han X."/>
        </authorList>
    </citation>
    <scope>NUCLEOTIDE SEQUENCE [LARGE SCALE GENOMIC DNA]</scope>
    <source>
        <strain evidence="2 3">JAMM 1525</strain>
    </source>
</reference>
<dbReference type="InterPro" id="IPR001969">
    <property type="entry name" value="Aspartic_peptidase_AS"/>
</dbReference>
<dbReference type="InterPro" id="IPR034122">
    <property type="entry name" value="Retropepsin-like_bacterial"/>
</dbReference>
<evidence type="ECO:0000313" key="3">
    <source>
        <dbReference type="Proteomes" id="UP000267535"/>
    </source>
</evidence>
<dbReference type="EC" id="3.4.23.-" evidence="2"/>
<keyword evidence="1" id="KW-1133">Transmembrane helix</keyword>
<organism evidence="2 3">
    <name type="scientific">Amphritea balenae</name>
    <dbReference type="NCBI Taxonomy" id="452629"/>
    <lineage>
        <taxon>Bacteria</taxon>
        <taxon>Pseudomonadati</taxon>
        <taxon>Pseudomonadota</taxon>
        <taxon>Gammaproteobacteria</taxon>
        <taxon>Oceanospirillales</taxon>
        <taxon>Oceanospirillaceae</taxon>
        <taxon>Amphritea</taxon>
    </lineage>
</organism>
<dbReference type="CDD" id="cd05483">
    <property type="entry name" value="retropepsin_like_bacteria"/>
    <property type="match status" value="1"/>
</dbReference>
<evidence type="ECO:0000256" key="1">
    <source>
        <dbReference type="SAM" id="Phobius"/>
    </source>
</evidence>
<dbReference type="GO" id="GO:0004190">
    <property type="term" value="F:aspartic-type endopeptidase activity"/>
    <property type="evidence" value="ECO:0007669"/>
    <property type="project" value="InterPro"/>
</dbReference>
<sequence>MPPNQTRQGFARLFTHLTWIIILGLFYLLFEDQLQQKENPNYNLSLNQTNEPVVLKRNRQGHYLAPGTINGAQVIFLLDTGATEISIPGQLAEDLNLKPGRASYASTANGTIKVFNTRLSSVALGGLEMQNINAHINPHMQGNTVLLGMSYLQHLEIIQRNGTLTLKSVQ</sequence>
<proteinExistence type="predicted"/>
<dbReference type="InterPro" id="IPR021109">
    <property type="entry name" value="Peptidase_aspartic_dom_sf"/>
</dbReference>
<keyword evidence="1" id="KW-0812">Transmembrane</keyword>
<dbReference type="OrthoDB" id="185963at2"/>
<protein>
    <submittedName>
        <fullName evidence="2">TIGR02281 family clan AA aspartic protease</fullName>
        <ecNumber evidence="2">3.4.23.-</ecNumber>
    </submittedName>
</protein>
<keyword evidence="1" id="KW-0472">Membrane</keyword>
<dbReference type="Pfam" id="PF13975">
    <property type="entry name" value="gag-asp_proteas"/>
    <property type="match status" value="1"/>
</dbReference>